<proteinExistence type="predicted"/>
<reference evidence="2 3" key="1">
    <citation type="journal article" date="2023" name="Hortic Res">
        <title>Pangenome of water caltrop reveals structural variations and asymmetric subgenome divergence after allopolyploidization.</title>
        <authorList>
            <person name="Zhang X."/>
            <person name="Chen Y."/>
            <person name="Wang L."/>
            <person name="Yuan Y."/>
            <person name="Fang M."/>
            <person name="Shi L."/>
            <person name="Lu R."/>
            <person name="Comes H.P."/>
            <person name="Ma Y."/>
            <person name="Chen Y."/>
            <person name="Huang G."/>
            <person name="Zhou Y."/>
            <person name="Zheng Z."/>
            <person name="Qiu Y."/>
        </authorList>
    </citation>
    <scope>NUCLEOTIDE SEQUENCE [LARGE SCALE GENOMIC DNA]</scope>
    <source>
        <tissue evidence="2">Roots</tissue>
    </source>
</reference>
<feature type="transmembrane region" description="Helical" evidence="1">
    <location>
        <begin position="67"/>
        <end position="85"/>
    </location>
</feature>
<keyword evidence="3" id="KW-1185">Reference proteome</keyword>
<protein>
    <submittedName>
        <fullName evidence="2">Uncharacterized protein</fullName>
    </submittedName>
</protein>
<accession>A0AAN7KDL7</accession>
<keyword evidence="1" id="KW-1133">Transmembrane helix</keyword>
<dbReference type="EMBL" id="JAXIOK010000008">
    <property type="protein sequence ID" value="KAK4764127.1"/>
    <property type="molecule type" value="Genomic_DNA"/>
</dbReference>
<evidence type="ECO:0000256" key="1">
    <source>
        <dbReference type="SAM" id="Phobius"/>
    </source>
</evidence>
<dbReference type="Proteomes" id="UP001345219">
    <property type="component" value="Chromosome 11"/>
</dbReference>
<evidence type="ECO:0000313" key="3">
    <source>
        <dbReference type="Proteomes" id="UP001345219"/>
    </source>
</evidence>
<keyword evidence="1" id="KW-0472">Membrane</keyword>
<dbReference type="AlphaFoldDB" id="A0AAN7KDL7"/>
<feature type="transmembrane region" description="Helical" evidence="1">
    <location>
        <begin position="12"/>
        <end position="32"/>
    </location>
</feature>
<comment type="caution">
    <text evidence="2">The sequence shown here is derived from an EMBL/GenBank/DDBJ whole genome shotgun (WGS) entry which is preliminary data.</text>
</comment>
<sequence>MGLSTASSKHVLWFLCLNSFILPIGSLFPSILSHAGEDSGRKGKIGETLDEGLPVLLRRERSSGCRLLQFQFIFIFIPILHHLLLQARPKLRDMRLQVQAQLLPVLPDRCHLDEEPYGRRPPPPSPA</sequence>
<gene>
    <name evidence="2" type="ORF">SAY87_013565</name>
</gene>
<keyword evidence="1" id="KW-0812">Transmembrane</keyword>
<name>A0AAN7KDL7_9MYRT</name>
<organism evidence="2 3">
    <name type="scientific">Trapa incisa</name>
    <dbReference type="NCBI Taxonomy" id="236973"/>
    <lineage>
        <taxon>Eukaryota</taxon>
        <taxon>Viridiplantae</taxon>
        <taxon>Streptophyta</taxon>
        <taxon>Embryophyta</taxon>
        <taxon>Tracheophyta</taxon>
        <taxon>Spermatophyta</taxon>
        <taxon>Magnoliopsida</taxon>
        <taxon>eudicotyledons</taxon>
        <taxon>Gunneridae</taxon>
        <taxon>Pentapetalae</taxon>
        <taxon>rosids</taxon>
        <taxon>malvids</taxon>
        <taxon>Myrtales</taxon>
        <taxon>Lythraceae</taxon>
        <taxon>Trapa</taxon>
    </lineage>
</organism>
<evidence type="ECO:0000313" key="2">
    <source>
        <dbReference type="EMBL" id="KAK4764127.1"/>
    </source>
</evidence>